<feature type="domain" description="3-octaprenyl-4-hydroxybenzoate carboxy-lyase-like Rift-related" evidence="2">
    <location>
        <begin position="120"/>
        <end position="316"/>
    </location>
</feature>
<dbReference type="InterPro" id="IPR049383">
    <property type="entry name" value="UbiD-like_N"/>
</dbReference>
<dbReference type="InterPro" id="IPR002830">
    <property type="entry name" value="UbiD"/>
</dbReference>
<evidence type="ECO:0000259" key="4">
    <source>
        <dbReference type="Pfam" id="PF20696"/>
    </source>
</evidence>
<keyword evidence="6" id="KW-1185">Reference proteome</keyword>
<comment type="similarity">
    <text evidence="1">Belongs to the UbiD family.</text>
</comment>
<evidence type="ECO:0000256" key="1">
    <source>
        <dbReference type="ARBA" id="ARBA00010021"/>
    </source>
</evidence>
<dbReference type="PANTHER" id="PTHR30108:SF17">
    <property type="entry name" value="FERULIC ACID DECARBOXYLASE 1"/>
    <property type="match status" value="1"/>
</dbReference>
<dbReference type="SUPFAM" id="SSF143968">
    <property type="entry name" value="UbiD C-terminal domain-like"/>
    <property type="match status" value="2"/>
</dbReference>
<comment type="caution">
    <text evidence="5">The sequence shown here is derived from an EMBL/GenBank/DDBJ whole genome shotgun (WGS) entry which is preliminary data.</text>
</comment>
<dbReference type="Pfam" id="PF20696">
    <property type="entry name" value="UbiD_C"/>
    <property type="match status" value="1"/>
</dbReference>
<dbReference type="Proteomes" id="UP001171111">
    <property type="component" value="Unassembled WGS sequence"/>
</dbReference>
<dbReference type="NCBIfam" id="TIGR00148">
    <property type="entry name" value="UbiD family decarboxylase"/>
    <property type="match status" value="1"/>
</dbReference>
<feature type="domain" description="3-octaprenyl-4-hydroxybenzoate carboxy-lyase-like N-terminal" evidence="3">
    <location>
        <begin position="5"/>
        <end position="89"/>
    </location>
</feature>
<evidence type="ECO:0000259" key="2">
    <source>
        <dbReference type="Pfam" id="PF01977"/>
    </source>
</evidence>
<dbReference type="Pfam" id="PF20695">
    <property type="entry name" value="UbiD_N"/>
    <property type="match status" value="1"/>
</dbReference>
<evidence type="ECO:0000259" key="3">
    <source>
        <dbReference type="Pfam" id="PF20695"/>
    </source>
</evidence>
<sequence length="601" mass="67543">MKDYIKILQENNLLKVIDTPCSTELEIAHLSYLEVKKPDSKALLFTNPVDKNGKKYEMPVLTNLFGSQRALELIMGAKPDEIAARIEKLLKPKKPENFSQKLEFLSQLIRLKSVLPKRLKSRGECQQVVKSKINLYELPILRTWEGDAAPFITMGQVYTKSLDGKAHNVGMYRLQVHGSDELGMHWQIHKDGAYFFHEYAKAGKQMPVSVAIGGDPLYIWCAQAPLPKDVFELLLYGFIREKNARLVKSITNDIYIPNDADVVIEGFVDTTQALIEGPFGDHTGFYTPAEPFAVMKVSKITQKKNPIFYATVVGKPPLEDKYFGGATERIFLPLLKTSVPDLIDYKMPENGVFHNLILAKFAAAYPAHAQQIAHAFWGVGQMSFVKHAIFVGSDAPALDDYSAFCEYVLSRISPASLLITSGVCDQLDHASPNACFGGKLGVDASVDKSTPAPTLLSDDELLIKFQKISPEILALRQIFTQTKNPITMIKTLKTAPLKELFKRLLAFKEHFKILVFMDSDARLENDYMNVWRVTNNIDAQRDIFINGEQIGIDATAKNALDGYERQWPQMTNCTRSVIDGLIKKGLLDSNNEFFEKFEIFG</sequence>
<organism evidence="5 6">
    <name type="scientific">Campylobacter magnus</name>
    <dbReference type="NCBI Taxonomy" id="3026462"/>
    <lineage>
        <taxon>Bacteria</taxon>
        <taxon>Pseudomonadati</taxon>
        <taxon>Campylobacterota</taxon>
        <taxon>Epsilonproteobacteria</taxon>
        <taxon>Campylobacterales</taxon>
        <taxon>Campylobacteraceae</taxon>
        <taxon>Campylobacter</taxon>
    </lineage>
</organism>
<dbReference type="RefSeq" id="WP_302244490.1">
    <property type="nucleotide sequence ID" value="NZ_JAULJQ010000007.1"/>
</dbReference>
<dbReference type="InterPro" id="IPR048304">
    <property type="entry name" value="UbiD_Rift_dom"/>
</dbReference>
<gene>
    <name evidence="5" type="ORF">Q2362_06175</name>
</gene>
<protein>
    <submittedName>
        <fullName evidence="5">Menaquinone biosynthesis decarboxylase</fullName>
    </submittedName>
</protein>
<dbReference type="NCBIfam" id="TIGR03701">
    <property type="entry name" value="mena_SCO4490"/>
    <property type="match status" value="1"/>
</dbReference>
<dbReference type="PANTHER" id="PTHR30108">
    <property type="entry name" value="3-OCTAPRENYL-4-HYDROXYBENZOATE CARBOXY-LYASE-RELATED"/>
    <property type="match status" value="1"/>
</dbReference>
<name>A0ABT8T7R6_9BACT</name>
<feature type="domain" description="3-octaprenyl-4-hydroxybenzoate carboxy-lyase-like C-terminal" evidence="4">
    <location>
        <begin position="321"/>
        <end position="444"/>
    </location>
</feature>
<dbReference type="InterPro" id="IPR022390">
    <property type="entry name" value="HBDC"/>
</dbReference>
<evidence type="ECO:0000313" key="5">
    <source>
        <dbReference type="EMBL" id="MDO2409682.1"/>
    </source>
</evidence>
<reference evidence="5 6" key="1">
    <citation type="submission" date="2023-06" db="EMBL/GenBank/DDBJ databases">
        <title>Campylobacter magnum sp. nov., isolated from cecal contents of domestic pigs (Sus scrofa domesticus).</title>
        <authorList>
            <person name="Papic B."/>
            <person name="Gruntar I."/>
        </authorList>
    </citation>
    <scope>NUCLEOTIDE SEQUENCE [LARGE SCALE GENOMIC DNA]</scope>
    <source>
        <strain evidence="6">34484-21</strain>
    </source>
</reference>
<dbReference type="Gene3D" id="3.40.1670.10">
    <property type="entry name" value="UbiD C-terminal domain-like"/>
    <property type="match status" value="1"/>
</dbReference>
<proteinExistence type="inferred from homology"/>
<dbReference type="EMBL" id="JAULJQ010000007">
    <property type="protein sequence ID" value="MDO2409682.1"/>
    <property type="molecule type" value="Genomic_DNA"/>
</dbReference>
<dbReference type="Pfam" id="PF01977">
    <property type="entry name" value="UbiD"/>
    <property type="match status" value="1"/>
</dbReference>
<dbReference type="SUPFAM" id="SSF50475">
    <property type="entry name" value="FMN-binding split barrel"/>
    <property type="match status" value="1"/>
</dbReference>
<accession>A0ABT8T7R6</accession>
<evidence type="ECO:0000313" key="6">
    <source>
        <dbReference type="Proteomes" id="UP001171111"/>
    </source>
</evidence>
<dbReference type="InterPro" id="IPR049381">
    <property type="entry name" value="UbiD-like_C"/>
</dbReference>